<dbReference type="EMBL" id="CYSB01000040">
    <property type="protein sequence ID" value="CUH69593.1"/>
    <property type="molecule type" value="Genomic_DNA"/>
</dbReference>
<dbReference type="SUPFAM" id="SSF52540">
    <property type="entry name" value="P-loop containing nucleoside triphosphate hydrolases"/>
    <property type="match status" value="1"/>
</dbReference>
<dbReference type="Proteomes" id="UP000051887">
    <property type="component" value="Unassembled WGS sequence"/>
</dbReference>
<dbReference type="InterPro" id="IPR027417">
    <property type="entry name" value="P-loop_NTPase"/>
</dbReference>
<sequence length="256" mass="29628">MVSKEFQETGYHLNRPHSVPLTHFQVFGERGSATNLVRKMIEKNLHIVRTESLGWKHAVPHMVAIPRDFLMIGVVRNAEAWALSMHKRPWHLDPALQANDFSTFIRTPWRGIVDREADFEEVVGEMKGQTQGLELQFDRHPITGRPFENLFQMRSVKMACLLGMLNRSCNMALVRAESVQADPEGFVRWLAEAAELSMQRDFIKTVNRRLGNRFNLSVPREQRGETPGEMSEEDRAFMRRALDMKLETHLGYHYPS</sequence>
<dbReference type="Proteomes" id="UP000051086">
    <property type="component" value="Unassembled WGS sequence"/>
</dbReference>
<reference evidence="1 3" key="2">
    <citation type="submission" date="2015-09" db="EMBL/GenBank/DDBJ databases">
        <authorList>
            <person name="Rodrigo-Torres L."/>
            <person name="Arahal D.R."/>
        </authorList>
    </citation>
    <scope>NUCLEOTIDE SEQUENCE [LARGE SCALE GENOMIC DNA]</scope>
    <source>
        <strain evidence="1 3">CECT 5118</strain>
    </source>
</reference>
<dbReference type="OrthoDB" id="7904151at2"/>
<evidence type="ECO:0008006" key="5">
    <source>
        <dbReference type="Google" id="ProtNLM"/>
    </source>
</evidence>
<dbReference type="AlphaFoldDB" id="A0A0N7LXV8"/>
<dbReference type="EMBL" id="CYSC01000035">
    <property type="protein sequence ID" value="CUH72996.1"/>
    <property type="molecule type" value="Genomic_DNA"/>
</dbReference>
<evidence type="ECO:0000313" key="2">
    <source>
        <dbReference type="EMBL" id="CUH72996.1"/>
    </source>
</evidence>
<protein>
    <recommendedName>
        <fullName evidence="5">Sulfotransferase family protein</fullName>
    </recommendedName>
</protein>
<organism evidence="2 4">
    <name type="scientific">Thalassovita autumnalis</name>
    <dbReference type="NCBI Taxonomy" id="2072972"/>
    <lineage>
        <taxon>Bacteria</taxon>
        <taxon>Pseudomonadati</taxon>
        <taxon>Pseudomonadota</taxon>
        <taxon>Alphaproteobacteria</taxon>
        <taxon>Rhodobacterales</taxon>
        <taxon>Roseobacteraceae</taxon>
        <taxon>Thalassovita</taxon>
    </lineage>
</organism>
<accession>A0A0N7LXV8</accession>
<evidence type="ECO:0000313" key="4">
    <source>
        <dbReference type="Proteomes" id="UP000051887"/>
    </source>
</evidence>
<keyword evidence="3" id="KW-1185">Reference proteome</keyword>
<gene>
    <name evidence="1" type="ORF">TL5118_03558</name>
    <name evidence="2" type="ORF">TL5120_02798</name>
</gene>
<dbReference type="RefSeq" id="WP_058244156.1">
    <property type="nucleotide sequence ID" value="NZ_CYSB01000040.1"/>
</dbReference>
<proteinExistence type="predicted"/>
<reference evidence="2 4" key="1">
    <citation type="submission" date="2015-09" db="EMBL/GenBank/DDBJ databases">
        <authorList>
            <consortium name="Swine Surveillance"/>
        </authorList>
    </citation>
    <scope>NUCLEOTIDE SEQUENCE [LARGE SCALE GENOMIC DNA]</scope>
    <source>
        <strain evidence="2 4">5120</strain>
    </source>
</reference>
<name>A0A0N7LXV8_9RHOB</name>
<evidence type="ECO:0000313" key="1">
    <source>
        <dbReference type="EMBL" id="CUH69593.1"/>
    </source>
</evidence>
<evidence type="ECO:0000313" key="3">
    <source>
        <dbReference type="Proteomes" id="UP000051086"/>
    </source>
</evidence>